<dbReference type="Proteomes" id="UP000094412">
    <property type="component" value="Unassembled WGS sequence"/>
</dbReference>
<keyword evidence="9" id="KW-0012">Acyltransferase</keyword>
<evidence type="ECO:0000256" key="4">
    <source>
        <dbReference type="ARBA" id="ARBA00013244"/>
    </source>
</evidence>
<protein>
    <recommendedName>
        <fullName evidence="4">diacylglycerol O-acyltransferase</fullName>
        <ecNumber evidence="4">2.3.1.20</ecNumber>
    </recommendedName>
</protein>
<accession>A0A1C2DN44</accession>
<evidence type="ECO:0000256" key="1">
    <source>
        <dbReference type="ARBA" id="ARBA00004771"/>
    </source>
</evidence>
<dbReference type="SUPFAM" id="SSF52777">
    <property type="entry name" value="CoA-dependent acyltransferases"/>
    <property type="match status" value="1"/>
</dbReference>
<dbReference type="GO" id="GO:0004144">
    <property type="term" value="F:diacylglycerol O-acyltransferase activity"/>
    <property type="evidence" value="ECO:0007669"/>
    <property type="project" value="UniProtKB-EC"/>
</dbReference>
<dbReference type="GO" id="GO:0071731">
    <property type="term" value="P:response to nitric oxide"/>
    <property type="evidence" value="ECO:0007669"/>
    <property type="project" value="TreeGrafter"/>
</dbReference>
<dbReference type="UniPathway" id="UPA00282"/>
<keyword evidence="7" id="KW-0319">Glycerol metabolism</keyword>
<evidence type="ECO:0000256" key="2">
    <source>
        <dbReference type="ARBA" id="ARBA00005189"/>
    </source>
</evidence>
<proteinExistence type="inferred from homology"/>
<keyword evidence="8" id="KW-0443">Lipid metabolism</keyword>
<dbReference type="EMBL" id="MDEO01000033">
    <property type="protein sequence ID" value="OCX16076.1"/>
    <property type="molecule type" value="Genomic_DNA"/>
</dbReference>
<dbReference type="InterPro" id="IPR009721">
    <property type="entry name" value="O-acyltransferase_WSD1_C"/>
</dbReference>
<evidence type="ECO:0000256" key="10">
    <source>
        <dbReference type="ARBA" id="ARBA00048109"/>
    </source>
</evidence>
<comment type="similarity">
    <text evidence="3">Belongs to the long-chain O-acyltransferase family.</text>
</comment>
<dbReference type="GO" id="GO:0051701">
    <property type="term" value="P:biological process involved in interaction with host"/>
    <property type="evidence" value="ECO:0007669"/>
    <property type="project" value="TreeGrafter"/>
</dbReference>
<dbReference type="InterPro" id="IPR004255">
    <property type="entry name" value="O-acyltransferase_WSD1_N"/>
</dbReference>
<evidence type="ECO:0000256" key="9">
    <source>
        <dbReference type="ARBA" id="ARBA00023315"/>
    </source>
</evidence>
<sequence>MIAEKGPRGRAVLDQYLAGRERMKQLGGIDATFLYMETPETPMHVAGLTLYEPPADLSGTFYDHFKEFFLTRMHLAPIFEKRLARTVLELDHPAWVDAGDIDIAYHLRRATLPAPGSWKQLEDLVGELHSTLLDRSRPLWQFTVIDGLEGGNVAIYSKIHHAAVDGGAGMAIAAALYDLSPQPRKVKPPESKPAMRKPTIEERAILGINDVVQNVMRQHLKAMEAVPQMLGTMTDLLIAKSGEGKGGGLPGIPDILAPKTPFNVTVTAQRAFAARALSLGDAKFIAKATGTKINDVVMAVSAGALRAYLQDHEALPTKPLVAFVPISLRQPGDMEASNRVFGMFCPIATELAEPLERLKAIAKNSGDSKTLAGTVKDVSPKDYTLLGAPILFPGLAQLYGRTGLADIMPSTTNLTISNVPGPPIPVFCAGAKVLAMFPVSIPVHGIALNITVQSYQDRLDFGITADRRAVPDADHLGDLLVTAMAELKEGVEKLPPPPPKPIKH</sequence>
<evidence type="ECO:0000259" key="11">
    <source>
        <dbReference type="Pfam" id="PF03007"/>
    </source>
</evidence>
<dbReference type="STRING" id="1566387.QV13_14450"/>
<comment type="pathway">
    <text evidence="2">Lipid metabolism.</text>
</comment>
<dbReference type="NCBIfam" id="TIGR02946">
    <property type="entry name" value="acyl_WS_DGAT"/>
    <property type="match status" value="1"/>
</dbReference>
<keyword evidence="5" id="KW-0444">Lipid biosynthesis</keyword>
<evidence type="ECO:0000259" key="12">
    <source>
        <dbReference type="Pfam" id="PF06974"/>
    </source>
</evidence>
<keyword evidence="14" id="KW-1185">Reference proteome</keyword>
<dbReference type="GO" id="GO:0006071">
    <property type="term" value="P:glycerol metabolic process"/>
    <property type="evidence" value="ECO:0007669"/>
    <property type="project" value="UniProtKB-KW"/>
</dbReference>
<dbReference type="AlphaFoldDB" id="A0A1C2DN44"/>
<name>A0A1C2DN44_9HYPH</name>
<dbReference type="Pfam" id="PF06974">
    <property type="entry name" value="WS_DGAT_C"/>
    <property type="match status" value="1"/>
</dbReference>
<comment type="caution">
    <text evidence="13">The sequence shown here is derived from an EMBL/GenBank/DDBJ whole genome shotgun (WGS) entry which is preliminary data.</text>
</comment>
<dbReference type="GO" id="GO:0001666">
    <property type="term" value="P:response to hypoxia"/>
    <property type="evidence" value="ECO:0007669"/>
    <property type="project" value="TreeGrafter"/>
</dbReference>
<reference evidence="13 14" key="1">
    <citation type="submission" date="2016-08" db="EMBL/GenBank/DDBJ databases">
        <title>Whole genome sequence of Mesorhizobium sp. strain UASWS1009 isolated from industrial sewage.</title>
        <authorList>
            <person name="Crovadore J."/>
            <person name="Calmin G."/>
            <person name="Chablais R."/>
            <person name="Cochard B."/>
            <person name="Lefort F."/>
        </authorList>
    </citation>
    <scope>NUCLEOTIDE SEQUENCE [LARGE SCALE GENOMIC DNA]</scope>
    <source>
        <strain evidence="13 14">UASWS1009</strain>
    </source>
</reference>
<evidence type="ECO:0000256" key="3">
    <source>
        <dbReference type="ARBA" id="ARBA00009587"/>
    </source>
</evidence>
<evidence type="ECO:0000313" key="13">
    <source>
        <dbReference type="EMBL" id="OCX16076.1"/>
    </source>
</evidence>
<keyword evidence="6" id="KW-0808">Transferase</keyword>
<dbReference type="GO" id="GO:0005886">
    <property type="term" value="C:plasma membrane"/>
    <property type="evidence" value="ECO:0007669"/>
    <property type="project" value="TreeGrafter"/>
</dbReference>
<evidence type="ECO:0000256" key="7">
    <source>
        <dbReference type="ARBA" id="ARBA00022798"/>
    </source>
</evidence>
<dbReference type="PANTHER" id="PTHR31650">
    <property type="entry name" value="O-ACYLTRANSFERASE (WSD1-LIKE) FAMILY PROTEIN"/>
    <property type="match status" value="1"/>
</dbReference>
<dbReference type="PANTHER" id="PTHR31650:SF1">
    <property type="entry name" value="WAX ESTER SYNTHASE_DIACYLGLYCEROL ACYLTRANSFERASE 4-RELATED"/>
    <property type="match status" value="1"/>
</dbReference>
<dbReference type="OrthoDB" id="7440981at2"/>
<dbReference type="InterPro" id="IPR045034">
    <property type="entry name" value="O-acyltransferase_WSD1-like"/>
</dbReference>
<evidence type="ECO:0000313" key="14">
    <source>
        <dbReference type="Proteomes" id="UP000094412"/>
    </source>
</evidence>
<evidence type="ECO:0000256" key="8">
    <source>
        <dbReference type="ARBA" id="ARBA00023098"/>
    </source>
</evidence>
<comment type="pathway">
    <text evidence="1">Glycerolipid metabolism; triacylglycerol biosynthesis.</text>
</comment>
<dbReference type="GO" id="GO:0019432">
    <property type="term" value="P:triglyceride biosynthetic process"/>
    <property type="evidence" value="ECO:0007669"/>
    <property type="project" value="UniProtKB-UniPathway"/>
</dbReference>
<comment type="catalytic activity">
    <reaction evidence="10">
        <text>an acyl-CoA + a 1,2-diacyl-sn-glycerol = a triacyl-sn-glycerol + CoA</text>
        <dbReference type="Rhea" id="RHEA:10868"/>
        <dbReference type="ChEBI" id="CHEBI:17815"/>
        <dbReference type="ChEBI" id="CHEBI:57287"/>
        <dbReference type="ChEBI" id="CHEBI:58342"/>
        <dbReference type="ChEBI" id="CHEBI:64615"/>
        <dbReference type="EC" id="2.3.1.20"/>
    </reaction>
</comment>
<feature type="domain" description="O-acyltransferase WSD1 C-terminal" evidence="12">
    <location>
        <begin position="338"/>
        <end position="488"/>
    </location>
</feature>
<dbReference type="InterPro" id="IPR014292">
    <property type="entry name" value="Acyl_transf_WS/DGAT"/>
</dbReference>
<dbReference type="EC" id="2.3.1.20" evidence="4"/>
<evidence type="ECO:0000256" key="6">
    <source>
        <dbReference type="ARBA" id="ARBA00022679"/>
    </source>
</evidence>
<dbReference type="Pfam" id="PF03007">
    <property type="entry name" value="WS_DGAT_cat"/>
    <property type="match status" value="1"/>
</dbReference>
<feature type="domain" description="O-acyltransferase WSD1-like N-terminal" evidence="11">
    <location>
        <begin position="26"/>
        <end position="297"/>
    </location>
</feature>
<organism evidence="13 14">
    <name type="scientific">Mesorhizobium hungaricum</name>
    <dbReference type="NCBI Taxonomy" id="1566387"/>
    <lineage>
        <taxon>Bacteria</taxon>
        <taxon>Pseudomonadati</taxon>
        <taxon>Pseudomonadota</taxon>
        <taxon>Alphaproteobacteria</taxon>
        <taxon>Hyphomicrobiales</taxon>
        <taxon>Phyllobacteriaceae</taxon>
        <taxon>Mesorhizobium</taxon>
    </lineage>
</organism>
<gene>
    <name evidence="13" type="ORF">QV13_14450</name>
</gene>
<evidence type="ECO:0000256" key="5">
    <source>
        <dbReference type="ARBA" id="ARBA00022516"/>
    </source>
</evidence>